<dbReference type="InterPro" id="IPR001763">
    <property type="entry name" value="Rhodanese-like_dom"/>
</dbReference>
<gene>
    <name evidence="3" type="ORF">P7228_08585</name>
</gene>
<feature type="signal peptide" evidence="1">
    <location>
        <begin position="1"/>
        <end position="20"/>
    </location>
</feature>
<dbReference type="SUPFAM" id="SSF52821">
    <property type="entry name" value="Rhodanese/Cell cycle control phosphatase"/>
    <property type="match status" value="1"/>
</dbReference>
<dbReference type="EMBL" id="CP121106">
    <property type="protein sequence ID" value="WFL76063.1"/>
    <property type="molecule type" value="Genomic_DNA"/>
</dbReference>
<evidence type="ECO:0000256" key="1">
    <source>
        <dbReference type="SAM" id="SignalP"/>
    </source>
</evidence>
<dbReference type="InterPro" id="IPR036873">
    <property type="entry name" value="Rhodanese-like_dom_sf"/>
</dbReference>
<evidence type="ECO:0000259" key="2">
    <source>
        <dbReference type="PROSITE" id="PS50206"/>
    </source>
</evidence>
<dbReference type="SMART" id="SM00450">
    <property type="entry name" value="RHOD"/>
    <property type="match status" value="1"/>
</dbReference>
<evidence type="ECO:0000313" key="4">
    <source>
        <dbReference type="Proteomes" id="UP001215827"/>
    </source>
</evidence>
<feature type="domain" description="Rhodanese" evidence="2">
    <location>
        <begin position="60"/>
        <end position="113"/>
    </location>
</feature>
<keyword evidence="1" id="KW-0732">Signal</keyword>
<dbReference type="CDD" id="cd00158">
    <property type="entry name" value="RHOD"/>
    <property type="match status" value="1"/>
</dbReference>
<proteinExistence type="predicted"/>
<protein>
    <submittedName>
        <fullName evidence="3">Rhodanese-like domain-containing protein</fullName>
    </submittedName>
</protein>
<name>A0ABY8FM16_9SPHN</name>
<evidence type="ECO:0000313" key="3">
    <source>
        <dbReference type="EMBL" id="WFL76063.1"/>
    </source>
</evidence>
<dbReference type="Proteomes" id="UP001215827">
    <property type="component" value="Chromosome"/>
</dbReference>
<accession>A0ABY8FM16</accession>
<sequence>MFHQTLLAAAIALASAALPAAEQETNPQIDYQGFLELTSELGEVRAQHRLPLAEFLARARADGAILLDTRSAAAFEAGHLEGAVNLPFSDFTDDKLAQVIGQDADRPIFIYCNNNFSDNVAPVTSKRAPLALNIPTFINLHGYGYTNVWELADVVAISQVPWVTGSPRG</sequence>
<dbReference type="Pfam" id="PF00581">
    <property type="entry name" value="Rhodanese"/>
    <property type="match status" value="1"/>
</dbReference>
<feature type="chain" id="PRO_5046762448" evidence="1">
    <location>
        <begin position="21"/>
        <end position="169"/>
    </location>
</feature>
<organism evidence="3 4">
    <name type="scientific">Altererythrobacter arenosus</name>
    <dbReference type="NCBI Taxonomy" id="3032592"/>
    <lineage>
        <taxon>Bacteria</taxon>
        <taxon>Pseudomonadati</taxon>
        <taxon>Pseudomonadota</taxon>
        <taxon>Alphaproteobacteria</taxon>
        <taxon>Sphingomonadales</taxon>
        <taxon>Erythrobacteraceae</taxon>
        <taxon>Altererythrobacter</taxon>
    </lineage>
</organism>
<dbReference type="PROSITE" id="PS50206">
    <property type="entry name" value="RHODANESE_3"/>
    <property type="match status" value="1"/>
</dbReference>
<keyword evidence="4" id="KW-1185">Reference proteome</keyword>
<dbReference type="Gene3D" id="3.40.250.10">
    <property type="entry name" value="Rhodanese-like domain"/>
    <property type="match status" value="1"/>
</dbReference>
<dbReference type="RefSeq" id="WP_278014829.1">
    <property type="nucleotide sequence ID" value="NZ_CP121106.1"/>
</dbReference>
<reference evidence="3 4" key="1">
    <citation type="submission" date="2023-03" db="EMBL/GenBank/DDBJ databases">
        <title>Altererythrobacter sp. CAU 1644 isolated from sand.</title>
        <authorList>
            <person name="Kim W."/>
        </authorList>
    </citation>
    <scope>NUCLEOTIDE SEQUENCE [LARGE SCALE GENOMIC DNA]</scope>
    <source>
        <strain evidence="3 4">CAU 1644</strain>
    </source>
</reference>